<dbReference type="Pfam" id="PF00512">
    <property type="entry name" value="HisKA"/>
    <property type="match status" value="1"/>
</dbReference>
<dbReference type="GO" id="GO:0000155">
    <property type="term" value="F:phosphorelay sensor kinase activity"/>
    <property type="evidence" value="ECO:0007669"/>
    <property type="project" value="InterPro"/>
</dbReference>
<comment type="caution">
    <text evidence="11">The sequence shown here is derived from an EMBL/GenBank/DDBJ whole genome shotgun (WGS) entry which is preliminary data.</text>
</comment>
<dbReference type="InterPro" id="IPR003661">
    <property type="entry name" value="HisK_dim/P_dom"/>
</dbReference>
<comment type="catalytic activity">
    <reaction evidence="1">
        <text>ATP + protein L-histidine = ADP + protein N-phospho-L-histidine.</text>
        <dbReference type="EC" id="2.7.13.3"/>
    </reaction>
</comment>
<gene>
    <name evidence="10" type="ORF">E6K74_09590</name>
    <name evidence="11" type="ORF">E6K77_08910</name>
</gene>
<evidence type="ECO:0000256" key="4">
    <source>
        <dbReference type="ARBA" id="ARBA00022475"/>
    </source>
</evidence>
<dbReference type="Pfam" id="PF02518">
    <property type="entry name" value="HATPase_c"/>
    <property type="match status" value="1"/>
</dbReference>
<dbReference type="InterPro" id="IPR036890">
    <property type="entry name" value="HATPase_C_sf"/>
</dbReference>
<dbReference type="GO" id="GO:0005886">
    <property type="term" value="C:plasma membrane"/>
    <property type="evidence" value="ECO:0007669"/>
    <property type="project" value="UniProtKB-SubCell"/>
</dbReference>
<feature type="domain" description="Histidine kinase" evidence="9">
    <location>
        <begin position="46"/>
        <end position="261"/>
    </location>
</feature>
<evidence type="ECO:0000256" key="3">
    <source>
        <dbReference type="ARBA" id="ARBA00012438"/>
    </source>
</evidence>
<dbReference type="EMBL" id="VBOX01000088">
    <property type="protein sequence ID" value="TMQ61896.1"/>
    <property type="molecule type" value="Genomic_DNA"/>
</dbReference>
<keyword evidence="8" id="KW-0902">Two-component regulatory system</keyword>
<name>A0A538TE79_UNCEI</name>
<dbReference type="InterPro" id="IPR036097">
    <property type="entry name" value="HisK_dim/P_sf"/>
</dbReference>
<organism evidence="11 12">
    <name type="scientific">Eiseniibacteriota bacterium</name>
    <dbReference type="NCBI Taxonomy" id="2212470"/>
    <lineage>
        <taxon>Bacteria</taxon>
        <taxon>Candidatus Eiseniibacteriota</taxon>
    </lineage>
</organism>
<keyword evidence="6" id="KW-0808">Transferase</keyword>
<evidence type="ECO:0000256" key="7">
    <source>
        <dbReference type="ARBA" id="ARBA00022777"/>
    </source>
</evidence>
<evidence type="ECO:0000256" key="1">
    <source>
        <dbReference type="ARBA" id="ARBA00000085"/>
    </source>
</evidence>
<evidence type="ECO:0000256" key="5">
    <source>
        <dbReference type="ARBA" id="ARBA00022553"/>
    </source>
</evidence>
<dbReference type="EMBL" id="VBOU01000087">
    <property type="protein sequence ID" value="TMQ53340.1"/>
    <property type="molecule type" value="Genomic_DNA"/>
</dbReference>
<evidence type="ECO:0000313" key="10">
    <source>
        <dbReference type="EMBL" id="TMQ53340.1"/>
    </source>
</evidence>
<dbReference type="Gene3D" id="3.30.565.10">
    <property type="entry name" value="Histidine kinase-like ATPase, C-terminal domain"/>
    <property type="match status" value="1"/>
</dbReference>
<dbReference type="CDD" id="cd00082">
    <property type="entry name" value="HisKA"/>
    <property type="match status" value="1"/>
</dbReference>
<dbReference type="InterPro" id="IPR005467">
    <property type="entry name" value="His_kinase_dom"/>
</dbReference>
<comment type="subcellular location">
    <subcellularLocation>
        <location evidence="2">Cell membrane</location>
        <topology evidence="2">Multi-pass membrane protein</topology>
    </subcellularLocation>
</comment>
<proteinExistence type="predicted"/>
<evidence type="ECO:0000313" key="11">
    <source>
        <dbReference type="EMBL" id="TMQ61896.1"/>
    </source>
</evidence>
<dbReference type="SMART" id="SM00388">
    <property type="entry name" value="HisKA"/>
    <property type="match status" value="1"/>
</dbReference>
<dbReference type="SUPFAM" id="SSF55874">
    <property type="entry name" value="ATPase domain of HSP90 chaperone/DNA topoisomerase II/histidine kinase"/>
    <property type="match status" value="1"/>
</dbReference>
<reference evidence="12 13" key="1">
    <citation type="journal article" date="2019" name="Nat. Microbiol.">
        <title>Mediterranean grassland soil C-N compound turnover is dependent on rainfall and depth, and is mediated by genomically divergent microorganisms.</title>
        <authorList>
            <person name="Diamond S."/>
            <person name="Andeer P.F."/>
            <person name="Li Z."/>
            <person name="Crits-Christoph A."/>
            <person name="Burstein D."/>
            <person name="Anantharaman K."/>
            <person name="Lane K.R."/>
            <person name="Thomas B.C."/>
            <person name="Pan C."/>
            <person name="Northen T.R."/>
            <person name="Banfield J.F."/>
        </authorList>
    </citation>
    <scope>NUCLEOTIDE SEQUENCE [LARGE SCALE GENOMIC DNA]</scope>
    <source>
        <strain evidence="10">WS_4</strain>
        <strain evidence="11">WS_7</strain>
    </source>
</reference>
<accession>A0A538TE79</accession>
<sequence length="264" mass="28628">MDPPIPEGPPFVLDPALVTDEEALRVLETDLRLAAHLRALSRVSLVTAHDIRTPLHTMVLYLELLRRTIADKSGPDTSVRQERYVDVIGSEIRKLEQMLEGLLGQTRVAEETSERFDLVGAARDLHGFLDPYCRRARVQVPLSLPDTPVLVEGNRDSIKQALIHILMTIVEAFPDGGEMGMSVAAGRGKAVLLITGAGPGMPAAILDGSDEALPTNRAYGAERGLYVARRVVERHGGTIKMRPGGRRSAAASLEIQLPLIAPEG</sequence>
<evidence type="ECO:0000259" key="9">
    <source>
        <dbReference type="PROSITE" id="PS50109"/>
    </source>
</evidence>
<evidence type="ECO:0000256" key="6">
    <source>
        <dbReference type="ARBA" id="ARBA00022679"/>
    </source>
</evidence>
<dbReference type="PANTHER" id="PTHR44936">
    <property type="entry name" value="SENSOR PROTEIN CREC"/>
    <property type="match status" value="1"/>
</dbReference>
<evidence type="ECO:0000256" key="2">
    <source>
        <dbReference type="ARBA" id="ARBA00004651"/>
    </source>
</evidence>
<keyword evidence="4" id="KW-1003">Cell membrane</keyword>
<keyword evidence="7 11" id="KW-0418">Kinase</keyword>
<dbReference type="AlphaFoldDB" id="A0A538TE79"/>
<dbReference type="SUPFAM" id="SSF47384">
    <property type="entry name" value="Homodimeric domain of signal transducing histidine kinase"/>
    <property type="match status" value="1"/>
</dbReference>
<dbReference type="InterPro" id="IPR050980">
    <property type="entry name" value="2C_sensor_his_kinase"/>
</dbReference>
<dbReference type="PANTHER" id="PTHR44936:SF9">
    <property type="entry name" value="SENSOR PROTEIN CREC"/>
    <property type="match status" value="1"/>
</dbReference>
<dbReference type="Gene3D" id="1.10.287.130">
    <property type="match status" value="1"/>
</dbReference>
<keyword evidence="4" id="KW-0472">Membrane</keyword>
<keyword evidence="5" id="KW-0597">Phosphoprotein</keyword>
<dbReference type="InterPro" id="IPR003594">
    <property type="entry name" value="HATPase_dom"/>
</dbReference>
<dbReference type="Proteomes" id="UP000317366">
    <property type="component" value="Unassembled WGS sequence"/>
</dbReference>
<evidence type="ECO:0000313" key="12">
    <source>
        <dbReference type="Proteomes" id="UP000317366"/>
    </source>
</evidence>
<dbReference type="Proteomes" id="UP000319829">
    <property type="component" value="Unassembled WGS sequence"/>
</dbReference>
<protein>
    <recommendedName>
        <fullName evidence="3">histidine kinase</fullName>
        <ecNumber evidence="3">2.7.13.3</ecNumber>
    </recommendedName>
</protein>
<evidence type="ECO:0000256" key="8">
    <source>
        <dbReference type="ARBA" id="ARBA00023012"/>
    </source>
</evidence>
<dbReference type="EC" id="2.7.13.3" evidence="3"/>
<dbReference type="PROSITE" id="PS50109">
    <property type="entry name" value="HIS_KIN"/>
    <property type="match status" value="1"/>
</dbReference>
<evidence type="ECO:0000313" key="13">
    <source>
        <dbReference type="Proteomes" id="UP000319829"/>
    </source>
</evidence>